<accession>A0A5C6TKU5</accession>
<comment type="caution">
    <text evidence="1">The sequence shown here is derived from an EMBL/GenBank/DDBJ whole genome shotgun (WGS) entry which is preliminary data.</text>
</comment>
<dbReference type="AlphaFoldDB" id="A0A5C6TKU5"/>
<sequence length="128" mass="13615">MTSHEAARLRQGLLPLTTTSVGAFNNPLHTPISAVSMSSSHFHSAVQTPGSSIQPYNPQEWVPTQAAVAERAVQYAGEVQGNVANAASTIQPAQKSTAASHEYRLRLYTSWYSDSAASTKHNGASTFA</sequence>
<gene>
    <name evidence="1" type="ORF">FocTR4_00007116</name>
</gene>
<dbReference type="Proteomes" id="UP000321331">
    <property type="component" value="Unassembled WGS sequence"/>
</dbReference>
<proteinExistence type="predicted"/>
<name>A0A5C6TKU5_FUSOC</name>
<organism evidence="1 2">
    <name type="scientific">Fusarium oxysporum f. sp. cubense</name>
    <dbReference type="NCBI Taxonomy" id="61366"/>
    <lineage>
        <taxon>Eukaryota</taxon>
        <taxon>Fungi</taxon>
        <taxon>Dikarya</taxon>
        <taxon>Ascomycota</taxon>
        <taxon>Pezizomycotina</taxon>
        <taxon>Sordariomycetes</taxon>
        <taxon>Hypocreomycetidae</taxon>
        <taxon>Hypocreales</taxon>
        <taxon>Nectriaceae</taxon>
        <taxon>Fusarium</taxon>
        <taxon>Fusarium oxysporum species complex</taxon>
    </lineage>
</organism>
<reference evidence="1 2" key="1">
    <citation type="submission" date="2019-07" db="EMBL/GenBank/DDBJ databases">
        <title>The First High-Quality Draft Genome Sequence of the Causal Agent of the Current Panama Disease Epidemic.</title>
        <authorList>
            <person name="Warmington R.J."/>
            <person name="Kay W."/>
            <person name="Jeffries A."/>
            <person name="Bebber D."/>
            <person name="Moore K."/>
            <person name="Studholme D.J."/>
        </authorList>
    </citation>
    <scope>NUCLEOTIDE SEQUENCE [LARGE SCALE GENOMIC DNA]</scope>
    <source>
        <strain evidence="1 2">TR4</strain>
    </source>
</reference>
<dbReference type="EMBL" id="VMNF01000003">
    <property type="protein sequence ID" value="TXC11467.1"/>
    <property type="molecule type" value="Genomic_DNA"/>
</dbReference>
<protein>
    <submittedName>
        <fullName evidence="1">Uncharacterized protein</fullName>
    </submittedName>
</protein>
<evidence type="ECO:0000313" key="1">
    <source>
        <dbReference type="EMBL" id="TXC11467.1"/>
    </source>
</evidence>
<evidence type="ECO:0000313" key="2">
    <source>
        <dbReference type="Proteomes" id="UP000321331"/>
    </source>
</evidence>